<protein>
    <recommendedName>
        <fullName evidence="2">LytR/CpsA/Psr regulator C-terminal domain-containing protein</fullName>
    </recommendedName>
</protein>
<feature type="domain" description="LytR/CpsA/Psr regulator C-terminal" evidence="2">
    <location>
        <begin position="70"/>
        <end position="149"/>
    </location>
</feature>
<dbReference type="InterPro" id="IPR027381">
    <property type="entry name" value="LytR/CpsA/Psr_C"/>
</dbReference>
<dbReference type="STRING" id="644548.SCNU_10791"/>
<evidence type="ECO:0000259" key="2">
    <source>
        <dbReference type="Pfam" id="PF13399"/>
    </source>
</evidence>
<accession>F1YJS8</accession>
<name>F1YJS8_9ACTN</name>
<dbReference type="AlphaFoldDB" id="F1YJS8"/>
<evidence type="ECO:0000313" key="4">
    <source>
        <dbReference type="Proteomes" id="UP000035065"/>
    </source>
</evidence>
<organism evidence="3 4">
    <name type="scientific">Gordonia neofelifaecis NRRL B-59395</name>
    <dbReference type="NCBI Taxonomy" id="644548"/>
    <lineage>
        <taxon>Bacteria</taxon>
        <taxon>Bacillati</taxon>
        <taxon>Actinomycetota</taxon>
        <taxon>Actinomycetes</taxon>
        <taxon>Mycobacteriales</taxon>
        <taxon>Gordoniaceae</taxon>
        <taxon>Gordonia</taxon>
    </lineage>
</organism>
<dbReference type="Proteomes" id="UP000035065">
    <property type="component" value="Unassembled WGS sequence"/>
</dbReference>
<keyword evidence="4" id="KW-1185">Reference proteome</keyword>
<dbReference type="Pfam" id="PF13399">
    <property type="entry name" value="LytR_C"/>
    <property type="match status" value="1"/>
</dbReference>
<dbReference type="eggNOG" id="ENOG50330SA">
    <property type="taxonomic scope" value="Bacteria"/>
</dbReference>
<feature type="compositionally biased region" description="Low complexity" evidence="1">
    <location>
        <begin position="28"/>
        <end position="59"/>
    </location>
</feature>
<sequence>MLLLAIAVVCIGLGIHQLTTTGEDPDAGLKAAGQSAQAAAESEKQASTSKAPTSTTKAAADTSGVPELCVLNAGNVTGLASEVSKSLTDAGFTVGETANLSTASVSENTIFYNPEQEEAAKKVAEAVPGGAELNPRPTAFTRCPEGLAVVVVSR</sequence>
<comment type="caution">
    <text evidence="3">The sequence shown here is derived from an EMBL/GenBank/DDBJ whole genome shotgun (WGS) entry which is preliminary data.</text>
</comment>
<evidence type="ECO:0000313" key="3">
    <source>
        <dbReference type="EMBL" id="EGD55010.1"/>
    </source>
</evidence>
<dbReference type="Gene3D" id="3.30.70.2390">
    <property type="match status" value="1"/>
</dbReference>
<dbReference type="EMBL" id="AEUD01000008">
    <property type="protein sequence ID" value="EGD55010.1"/>
    <property type="molecule type" value="Genomic_DNA"/>
</dbReference>
<feature type="region of interest" description="Disordered" evidence="1">
    <location>
        <begin position="22"/>
        <end position="59"/>
    </location>
</feature>
<proteinExistence type="predicted"/>
<reference evidence="3 4" key="1">
    <citation type="journal article" date="2011" name="J. Bacteriol.">
        <title>Draft Genome Sequence of Gordonia neofelifaecis NRRL B-59395, a Cholesterol-Degrading Actinomycete.</title>
        <authorList>
            <person name="Ge F."/>
            <person name="Li W."/>
            <person name="Chen G."/>
            <person name="Liu Y."/>
            <person name="Zhang G."/>
            <person name="Yong B."/>
            <person name="Wang Q."/>
            <person name="Wang N."/>
            <person name="Huang Z."/>
            <person name="Li W."/>
            <person name="Wang J."/>
            <person name="Wu C."/>
            <person name="Xie Q."/>
            <person name="Liu G."/>
        </authorList>
    </citation>
    <scope>NUCLEOTIDE SEQUENCE [LARGE SCALE GENOMIC DNA]</scope>
    <source>
        <strain evidence="3 4">NRRL B-59395</strain>
    </source>
</reference>
<gene>
    <name evidence="3" type="ORF">SCNU_10791</name>
</gene>
<evidence type="ECO:0000256" key="1">
    <source>
        <dbReference type="SAM" id="MobiDB-lite"/>
    </source>
</evidence>